<dbReference type="RefSeq" id="WP_028930739.1">
    <property type="nucleotide sequence ID" value="NZ_AUII01000014.1"/>
</dbReference>
<dbReference type="STRING" id="1123024.GCA_000423625_03100"/>
<dbReference type="Proteomes" id="UP000321328">
    <property type="component" value="Unassembled WGS sequence"/>
</dbReference>
<evidence type="ECO:0008006" key="3">
    <source>
        <dbReference type="Google" id="ProtNLM"/>
    </source>
</evidence>
<evidence type="ECO:0000313" key="2">
    <source>
        <dbReference type="Proteomes" id="UP000321328"/>
    </source>
</evidence>
<sequence>MESAYTVIVGTRLRLLSGIIAQLPQLEEVLAEGLGRHPDAEIYTSQPGLGVIRGARVLAEFGDDPHRYRDAKSGKRASWNSRYQSPVRARRRDMVMIMEM</sequence>
<gene>
    <name evidence="1" type="ORF">PA7_35710</name>
</gene>
<organism evidence="1 2">
    <name type="scientific">Pseudonocardia asaccharolytica DSM 44247 = NBRC 16224</name>
    <dbReference type="NCBI Taxonomy" id="1123024"/>
    <lineage>
        <taxon>Bacteria</taxon>
        <taxon>Bacillati</taxon>
        <taxon>Actinomycetota</taxon>
        <taxon>Actinomycetes</taxon>
        <taxon>Pseudonocardiales</taxon>
        <taxon>Pseudonocardiaceae</taxon>
        <taxon>Pseudonocardia</taxon>
    </lineage>
</organism>
<dbReference type="EMBL" id="BJVI01000045">
    <property type="protein sequence ID" value="GEL19734.1"/>
    <property type="molecule type" value="Genomic_DNA"/>
</dbReference>
<evidence type="ECO:0000313" key="1">
    <source>
        <dbReference type="EMBL" id="GEL19734.1"/>
    </source>
</evidence>
<name>A0A511D7X4_9PSEU</name>
<reference evidence="1 2" key="1">
    <citation type="submission" date="2019-07" db="EMBL/GenBank/DDBJ databases">
        <title>Whole genome shotgun sequence of Pseudonocardia asaccharolytica NBRC 16224.</title>
        <authorList>
            <person name="Hosoyama A."/>
            <person name="Uohara A."/>
            <person name="Ohji S."/>
            <person name="Ichikawa N."/>
        </authorList>
    </citation>
    <scope>NUCLEOTIDE SEQUENCE [LARGE SCALE GENOMIC DNA]</scope>
    <source>
        <strain evidence="1 2">NBRC 16224</strain>
    </source>
</reference>
<protein>
    <recommendedName>
        <fullName evidence="3">IS110 family transposase</fullName>
    </recommendedName>
</protein>
<proteinExistence type="predicted"/>
<comment type="caution">
    <text evidence="1">The sequence shown here is derived from an EMBL/GenBank/DDBJ whole genome shotgun (WGS) entry which is preliminary data.</text>
</comment>
<keyword evidence="2" id="KW-1185">Reference proteome</keyword>
<accession>A0A511D7X4</accession>
<dbReference type="AlphaFoldDB" id="A0A511D7X4"/>
<dbReference type="OrthoDB" id="3188901at2"/>